<dbReference type="OrthoDB" id="5225441at2759"/>
<dbReference type="eggNOG" id="ENOG502T2Q4">
    <property type="taxonomic scope" value="Eukaryota"/>
</dbReference>
<sequence>MSVLNLMKKGHQQAKQHAAEESEKSKQEVVKAPYKHVPTHAAIDALSGANWQEDYRQRIKEQNQKRQSMLLALPEPKRGTMPRVSSSLSTVSYPTDRPSPFRVNSSQSTRTVDWKGKGRDIPPHNLAVPSVHRIRSGDSPKKVTYRSGGSDNSSSSEDELEVHHVRTTSLNAGTPGGSRSGYTPPRNHYFTAPRPMDNKVLSTQAALPSFPAPPGTMESTTSSPAMSNYVSYASSARSAASSFTAPSSKASTPAASINDETKRPSSALEIRATPKKAKKNRWSFMLSRRSTAVAV</sequence>
<gene>
    <name evidence="2" type="ORF">PFICI_04551</name>
</gene>
<protein>
    <submittedName>
        <fullName evidence="2">Uncharacterized protein</fullName>
    </submittedName>
</protein>
<feature type="compositionally biased region" description="Basic and acidic residues" evidence="1">
    <location>
        <begin position="112"/>
        <end position="122"/>
    </location>
</feature>
<feature type="compositionally biased region" description="Basic and acidic residues" evidence="1">
    <location>
        <begin position="17"/>
        <end position="29"/>
    </location>
</feature>
<dbReference type="AlphaFoldDB" id="W3X9D9"/>
<dbReference type="Proteomes" id="UP000030651">
    <property type="component" value="Unassembled WGS sequence"/>
</dbReference>
<dbReference type="KEGG" id="pfy:PFICI_04551"/>
<accession>W3X9D9</accession>
<reference evidence="3" key="1">
    <citation type="journal article" date="2015" name="BMC Genomics">
        <title>Genomic and transcriptomic analysis of the endophytic fungus Pestalotiopsis fici reveals its lifestyle and high potential for synthesis of natural products.</title>
        <authorList>
            <person name="Wang X."/>
            <person name="Zhang X."/>
            <person name="Liu L."/>
            <person name="Xiang M."/>
            <person name="Wang W."/>
            <person name="Sun X."/>
            <person name="Che Y."/>
            <person name="Guo L."/>
            <person name="Liu G."/>
            <person name="Guo L."/>
            <person name="Wang C."/>
            <person name="Yin W.B."/>
            <person name="Stadler M."/>
            <person name="Zhang X."/>
            <person name="Liu X."/>
        </authorList>
    </citation>
    <scope>NUCLEOTIDE SEQUENCE [LARGE SCALE GENOMIC DNA]</scope>
    <source>
        <strain evidence="3">W106-1 / CGMCC3.15140</strain>
    </source>
</reference>
<dbReference type="EMBL" id="KI912111">
    <property type="protein sequence ID" value="ETS82675.1"/>
    <property type="molecule type" value="Genomic_DNA"/>
</dbReference>
<feature type="region of interest" description="Disordered" evidence="1">
    <location>
        <begin position="1"/>
        <end position="30"/>
    </location>
</feature>
<dbReference type="GeneID" id="19269564"/>
<name>W3X9D9_PESFW</name>
<organism evidence="2 3">
    <name type="scientific">Pestalotiopsis fici (strain W106-1 / CGMCC3.15140)</name>
    <dbReference type="NCBI Taxonomy" id="1229662"/>
    <lineage>
        <taxon>Eukaryota</taxon>
        <taxon>Fungi</taxon>
        <taxon>Dikarya</taxon>
        <taxon>Ascomycota</taxon>
        <taxon>Pezizomycotina</taxon>
        <taxon>Sordariomycetes</taxon>
        <taxon>Xylariomycetidae</taxon>
        <taxon>Amphisphaeriales</taxon>
        <taxon>Sporocadaceae</taxon>
        <taxon>Pestalotiopsis</taxon>
    </lineage>
</organism>
<feature type="region of interest" description="Disordered" evidence="1">
    <location>
        <begin position="241"/>
        <end position="279"/>
    </location>
</feature>
<evidence type="ECO:0000313" key="2">
    <source>
        <dbReference type="EMBL" id="ETS82675.1"/>
    </source>
</evidence>
<feature type="region of interest" description="Disordered" evidence="1">
    <location>
        <begin position="71"/>
        <end position="194"/>
    </location>
</feature>
<proteinExistence type="predicted"/>
<feature type="compositionally biased region" description="Low complexity" evidence="1">
    <location>
        <begin position="241"/>
        <end position="256"/>
    </location>
</feature>
<feature type="compositionally biased region" description="Polar residues" evidence="1">
    <location>
        <begin position="83"/>
        <end position="93"/>
    </location>
</feature>
<dbReference type="RefSeq" id="XP_007831323.1">
    <property type="nucleotide sequence ID" value="XM_007833132.1"/>
</dbReference>
<evidence type="ECO:0000256" key="1">
    <source>
        <dbReference type="SAM" id="MobiDB-lite"/>
    </source>
</evidence>
<evidence type="ECO:0000313" key="3">
    <source>
        <dbReference type="Proteomes" id="UP000030651"/>
    </source>
</evidence>
<feature type="compositionally biased region" description="Polar residues" evidence="1">
    <location>
        <begin position="102"/>
        <end position="111"/>
    </location>
</feature>
<dbReference type="HOGENOM" id="CLU_943666_0_0_1"/>
<dbReference type="InParanoid" id="W3X9D9"/>
<keyword evidence="3" id="KW-1185">Reference proteome</keyword>